<evidence type="ECO:0000313" key="3">
    <source>
        <dbReference type="Proteomes" id="UP000824260"/>
    </source>
</evidence>
<dbReference type="EMBL" id="DVFZ01000129">
    <property type="protein sequence ID" value="HIQ84152.1"/>
    <property type="molecule type" value="Genomic_DNA"/>
</dbReference>
<feature type="chain" id="PRO_5039696998" evidence="1">
    <location>
        <begin position="25"/>
        <end position="239"/>
    </location>
</feature>
<comment type="caution">
    <text evidence="2">The sequence shown here is derived from an EMBL/GenBank/DDBJ whole genome shotgun (WGS) entry which is preliminary data.</text>
</comment>
<accession>A0A9D0ZPV7</accession>
<dbReference type="Proteomes" id="UP000824260">
    <property type="component" value="Unassembled WGS sequence"/>
</dbReference>
<sequence>MNRKWIAAILCAVLCLTLLPSALAAQDYEWTLDDYIWTLQSKRVNGVPIGDALNDAFSEISWQAVQDGDDIYGYCSGGVPGDNFELLVRFTGEFTFEIVDGTRNGETMPNPSQLLLDALGAYQQGHRCDACAGLGYTDACLNCAGTGFAFASACLACGGSGRYACRTCGGYGVMTSDYTRECPFCEGTGVAGTCSTCGGGGYGMLSGTLMMCTDCLGSGEAVCPWCSAAGIKMGYLRNS</sequence>
<proteinExistence type="predicted"/>
<protein>
    <submittedName>
        <fullName evidence="2">Uncharacterized protein</fullName>
    </submittedName>
</protein>
<evidence type="ECO:0000313" key="2">
    <source>
        <dbReference type="EMBL" id="HIQ84152.1"/>
    </source>
</evidence>
<reference evidence="2" key="2">
    <citation type="journal article" date="2021" name="PeerJ">
        <title>Extensive microbial diversity within the chicken gut microbiome revealed by metagenomics and culture.</title>
        <authorList>
            <person name="Gilroy R."/>
            <person name="Ravi A."/>
            <person name="Getino M."/>
            <person name="Pursley I."/>
            <person name="Horton D.L."/>
            <person name="Alikhan N.F."/>
            <person name="Baker D."/>
            <person name="Gharbi K."/>
            <person name="Hall N."/>
            <person name="Watson M."/>
            <person name="Adriaenssens E.M."/>
            <person name="Foster-Nyarko E."/>
            <person name="Jarju S."/>
            <person name="Secka A."/>
            <person name="Antonio M."/>
            <person name="Oren A."/>
            <person name="Chaudhuri R.R."/>
            <person name="La Ragione R."/>
            <person name="Hildebrand F."/>
            <person name="Pallen M.J."/>
        </authorList>
    </citation>
    <scope>NUCLEOTIDE SEQUENCE</scope>
    <source>
        <strain evidence="2">ChiSjej6B24-2974</strain>
    </source>
</reference>
<keyword evidence="1" id="KW-0732">Signal</keyword>
<reference evidence="2" key="1">
    <citation type="submission" date="2020-10" db="EMBL/GenBank/DDBJ databases">
        <authorList>
            <person name="Gilroy R."/>
        </authorList>
    </citation>
    <scope>NUCLEOTIDE SEQUENCE</scope>
    <source>
        <strain evidence="2">ChiSjej6B24-2974</strain>
    </source>
</reference>
<dbReference type="PANTHER" id="PTHR15852:SF54">
    <property type="entry name" value="PROTEIN SSUH2 HOMOLOG"/>
    <property type="match status" value="1"/>
</dbReference>
<name>A0A9D0ZPV7_9FIRM</name>
<feature type="signal peptide" evidence="1">
    <location>
        <begin position="1"/>
        <end position="24"/>
    </location>
</feature>
<evidence type="ECO:0000256" key="1">
    <source>
        <dbReference type="SAM" id="SignalP"/>
    </source>
</evidence>
<dbReference type="PANTHER" id="PTHR15852">
    <property type="entry name" value="PLASTID TRANSCRIPTIONALLY ACTIVE PROTEIN"/>
    <property type="match status" value="1"/>
</dbReference>
<organism evidence="2 3">
    <name type="scientific">Candidatus Pullichristensenella stercorigallinarum</name>
    <dbReference type="NCBI Taxonomy" id="2840909"/>
    <lineage>
        <taxon>Bacteria</taxon>
        <taxon>Bacillati</taxon>
        <taxon>Bacillota</taxon>
        <taxon>Clostridia</taxon>
        <taxon>Candidatus Pullichristensenella</taxon>
    </lineage>
</organism>
<gene>
    <name evidence="2" type="ORF">IAA52_13765</name>
</gene>
<dbReference type="AlphaFoldDB" id="A0A9D0ZPV7"/>